<evidence type="ECO:0000313" key="4">
    <source>
        <dbReference type="Proteomes" id="UP000644441"/>
    </source>
</evidence>
<dbReference type="EMBL" id="ARXR01000006">
    <property type="protein sequence ID" value="MBF5052390.1"/>
    <property type="molecule type" value="Genomic_DNA"/>
</dbReference>
<feature type="region of interest" description="Disordered" evidence="1">
    <location>
        <begin position="1"/>
        <end position="27"/>
    </location>
</feature>
<dbReference type="Pfam" id="PF14110">
    <property type="entry name" value="DUF4282"/>
    <property type="match status" value="1"/>
</dbReference>
<evidence type="ECO:0000256" key="1">
    <source>
        <dbReference type="SAM" id="MobiDB-lite"/>
    </source>
</evidence>
<dbReference type="GeneID" id="99767264"/>
<protein>
    <recommendedName>
        <fullName evidence="5">DUF4282 domain-containing protein</fullName>
    </recommendedName>
</protein>
<keyword evidence="2" id="KW-0812">Transmembrane</keyword>
<keyword evidence="2" id="KW-0472">Membrane</keyword>
<dbReference type="Proteomes" id="UP000644441">
    <property type="component" value="Unassembled WGS sequence"/>
</dbReference>
<proteinExistence type="predicted"/>
<feature type="transmembrane region" description="Helical" evidence="2">
    <location>
        <begin position="92"/>
        <end position="115"/>
    </location>
</feature>
<evidence type="ECO:0000256" key="2">
    <source>
        <dbReference type="SAM" id="Phobius"/>
    </source>
</evidence>
<evidence type="ECO:0000313" key="3">
    <source>
        <dbReference type="EMBL" id="MBF5052390.1"/>
    </source>
</evidence>
<comment type="caution">
    <text evidence="3">The sequence shown here is derived from an EMBL/GenBank/DDBJ whole genome shotgun (WGS) entry which is preliminary data.</text>
</comment>
<feature type="transmembrane region" description="Helical" evidence="2">
    <location>
        <begin position="56"/>
        <end position="80"/>
    </location>
</feature>
<name>A0ABS0AGJ1_9GAMM</name>
<sequence>MVDDHRESNDTGPADAGAPHQPEPPQGDAVNERLRRGLFWALQYWRELFNFRFDKYMIIQVIPGVYGVALTAIGLGLVYLCAEAFMASTWRGLFFLFVGGPLLFLFMATLLRALLEFYMVVFKISEHVDQLVGLRDTVDRLSGIGDSVDEMVSVTRRIPFWRVLAGPRRGDMRRNDKPRPGERDD</sequence>
<keyword evidence="4" id="KW-1185">Reference proteome</keyword>
<accession>A0ABS0AGJ1</accession>
<keyword evidence="2" id="KW-1133">Transmembrane helix</keyword>
<evidence type="ECO:0008006" key="5">
    <source>
        <dbReference type="Google" id="ProtNLM"/>
    </source>
</evidence>
<dbReference type="InterPro" id="IPR025557">
    <property type="entry name" value="DUF4282"/>
</dbReference>
<dbReference type="RefSeq" id="WP_194855365.1">
    <property type="nucleotide sequence ID" value="NZ_ARXR01000006.1"/>
</dbReference>
<reference evidence="3 4" key="1">
    <citation type="submission" date="2012-09" db="EMBL/GenBank/DDBJ databases">
        <title>Genome Sequence of alkane-degrading Bacterium Alcanivorax venustensis ISO4.</title>
        <authorList>
            <person name="Lai Q."/>
            <person name="Shao Z."/>
        </authorList>
    </citation>
    <scope>NUCLEOTIDE SEQUENCE [LARGE SCALE GENOMIC DNA]</scope>
    <source>
        <strain evidence="3 4">ISO4</strain>
    </source>
</reference>
<organism evidence="3 4">
    <name type="scientific">Alloalcanivorax venustensis ISO4</name>
    <dbReference type="NCBI Taxonomy" id="1177184"/>
    <lineage>
        <taxon>Bacteria</taxon>
        <taxon>Pseudomonadati</taxon>
        <taxon>Pseudomonadota</taxon>
        <taxon>Gammaproteobacteria</taxon>
        <taxon>Oceanospirillales</taxon>
        <taxon>Alcanivoracaceae</taxon>
        <taxon>Alloalcanivorax</taxon>
    </lineage>
</organism>
<gene>
    <name evidence="3" type="ORF">ISO4_00992</name>
</gene>